<gene>
    <name evidence="7" type="ORF">BD324DRAFT_630043</name>
</gene>
<dbReference type="EMBL" id="NBSH01000009">
    <property type="protein sequence ID" value="ORX36067.1"/>
    <property type="molecule type" value="Genomic_DNA"/>
</dbReference>
<keyword evidence="4 5" id="KW-0408">Iron</keyword>
<proteinExistence type="predicted"/>
<dbReference type="FunCoup" id="A0A1Y1UEV3">
    <property type="interactions" value="426"/>
</dbReference>
<dbReference type="InterPro" id="IPR037151">
    <property type="entry name" value="AlkB-like_sf"/>
</dbReference>
<dbReference type="STRING" id="4999.A0A1Y1UEV3"/>
<organism evidence="7 8">
    <name type="scientific">Kockovaella imperatae</name>
    <dbReference type="NCBI Taxonomy" id="4999"/>
    <lineage>
        <taxon>Eukaryota</taxon>
        <taxon>Fungi</taxon>
        <taxon>Dikarya</taxon>
        <taxon>Basidiomycota</taxon>
        <taxon>Agaricomycotina</taxon>
        <taxon>Tremellomycetes</taxon>
        <taxon>Tremellales</taxon>
        <taxon>Cuniculitremaceae</taxon>
        <taxon>Kockovaella</taxon>
    </lineage>
</organism>
<dbReference type="AlphaFoldDB" id="A0A1Y1UEV3"/>
<keyword evidence="8" id="KW-1185">Reference proteome</keyword>
<accession>A0A1Y1UEV3</accession>
<evidence type="ECO:0000256" key="1">
    <source>
        <dbReference type="ARBA" id="ARBA00022723"/>
    </source>
</evidence>
<protein>
    <recommendedName>
        <fullName evidence="6">Fe2OG dioxygenase domain-containing protein</fullName>
    </recommendedName>
</protein>
<keyword evidence="2" id="KW-0223">Dioxygenase</keyword>
<sequence>MVDASDAGPSTSYTAFRKTEKHFKNRSSQSRLPTLYACEASRAALDVSRPDRQEDDPVWQASWWGAEQQNVRRRFQRDKGKRPELSEVPREVRCGSKTGYVVSEGCILLPGYLDNEAQLDLLEAALSQYTLPPNPLSISTHYDLPPNLFEMYANESKELIPTLAPCAETPESTGKEKPAERWIGRKTVDTPAGHVVGYEEILSKNRQWTADPPSEKLGSKTAGELMKEMRWANLGWVYQWSVKSYDFRPDSPITFPPNLSTLCVEVVKSVPWDHVLSADSNVGHKAWVNDYVPDTGIVNFYQTNDTLMAHVDRAELDPSRPLVSVSLGHACVFLLGTSSRDDQPLPIILRSGDVLVMSGTGRQNYHGVPRIMEGTLPSHFEPSEKDSVALSAAKRWIHGGRININARQVFPPGFKRV</sequence>
<dbReference type="GO" id="GO:0046872">
    <property type="term" value="F:metal ion binding"/>
    <property type="evidence" value="ECO:0007669"/>
    <property type="project" value="UniProtKB-KW"/>
</dbReference>
<dbReference type="PROSITE" id="PS51471">
    <property type="entry name" value="FE2OG_OXY"/>
    <property type="match status" value="1"/>
</dbReference>
<dbReference type="RefSeq" id="XP_021870196.1">
    <property type="nucleotide sequence ID" value="XM_022016286.1"/>
</dbReference>
<dbReference type="Gene3D" id="2.60.120.590">
    <property type="entry name" value="Alpha-ketoglutarate-dependent dioxygenase AlkB-like"/>
    <property type="match status" value="1"/>
</dbReference>
<comment type="caution">
    <text evidence="7">The sequence shown here is derived from an EMBL/GenBank/DDBJ whole genome shotgun (WGS) entry which is preliminary data.</text>
</comment>
<dbReference type="Pfam" id="PF13532">
    <property type="entry name" value="2OG-FeII_Oxy_2"/>
    <property type="match status" value="1"/>
</dbReference>
<dbReference type="OrthoDB" id="6614653at2759"/>
<evidence type="ECO:0000313" key="8">
    <source>
        <dbReference type="Proteomes" id="UP000193218"/>
    </source>
</evidence>
<comment type="cofactor">
    <cofactor evidence="5">
        <name>Fe(2+)</name>
        <dbReference type="ChEBI" id="CHEBI:29033"/>
    </cofactor>
    <text evidence="5">Binds 1 Fe(2+) ion per subunit.</text>
</comment>
<dbReference type="GeneID" id="33558095"/>
<dbReference type="SUPFAM" id="SSF51197">
    <property type="entry name" value="Clavaminate synthase-like"/>
    <property type="match status" value="1"/>
</dbReference>
<dbReference type="PANTHER" id="PTHR16557:SF2">
    <property type="entry name" value="NUCLEIC ACID DIOXYGENASE ALKBH1"/>
    <property type="match status" value="1"/>
</dbReference>
<dbReference type="GO" id="GO:0005737">
    <property type="term" value="C:cytoplasm"/>
    <property type="evidence" value="ECO:0007669"/>
    <property type="project" value="TreeGrafter"/>
</dbReference>
<dbReference type="InterPro" id="IPR004574">
    <property type="entry name" value="Alkb"/>
</dbReference>
<feature type="binding site" evidence="5">
    <location>
        <position position="312"/>
    </location>
    <ligand>
        <name>Fe cation</name>
        <dbReference type="ChEBI" id="CHEBI:24875"/>
        <note>catalytic</note>
    </ligand>
</feature>
<evidence type="ECO:0000259" key="6">
    <source>
        <dbReference type="PROSITE" id="PS51471"/>
    </source>
</evidence>
<feature type="binding site" evidence="5">
    <location>
        <position position="310"/>
    </location>
    <ligand>
        <name>Fe cation</name>
        <dbReference type="ChEBI" id="CHEBI:24875"/>
        <note>catalytic</note>
    </ligand>
</feature>
<reference evidence="7 8" key="1">
    <citation type="submission" date="2017-03" db="EMBL/GenBank/DDBJ databases">
        <title>Widespread Adenine N6-methylation of Active Genes in Fungi.</title>
        <authorList>
            <consortium name="DOE Joint Genome Institute"/>
            <person name="Mondo S.J."/>
            <person name="Dannebaum R.O."/>
            <person name="Kuo R.C."/>
            <person name="Louie K.B."/>
            <person name="Bewick A.J."/>
            <person name="Labutti K."/>
            <person name="Haridas S."/>
            <person name="Kuo A."/>
            <person name="Salamov A."/>
            <person name="Ahrendt S.R."/>
            <person name="Lau R."/>
            <person name="Bowen B.P."/>
            <person name="Lipzen A."/>
            <person name="Sullivan W."/>
            <person name="Andreopoulos W.B."/>
            <person name="Clum A."/>
            <person name="Lindquist E."/>
            <person name="Daum C."/>
            <person name="Northen T.R."/>
            <person name="Ramamoorthy G."/>
            <person name="Schmitz R.J."/>
            <person name="Gryganskyi A."/>
            <person name="Culley D."/>
            <person name="Magnuson J."/>
            <person name="James T.Y."/>
            <person name="O'Malley M.A."/>
            <person name="Stajich J.E."/>
            <person name="Spatafora J.W."/>
            <person name="Visel A."/>
            <person name="Grigoriev I.V."/>
        </authorList>
    </citation>
    <scope>NUCLEOTIDE SEQUENCE [LARGE SCALE GENOMIC DNA]</scope>
    <source>
        <strain evidence="7 8">NRRL Y-17943</strain>
    </source>
</reference>
<keyword evidence="1 5" id="KW-0479">Metal-binding</keyword>
<name>A0A1Y1UEV3_9TREE</name>
<evidence type="ECO:0000256" key="2">
    <source>
        <dbReference type="ARBA" id="ARBA00022964"/>
    </source>
</evidence>
<dbReference type="InParanoid" id="A0A1Y1UEV3"/>
<evidence type="ECO:0000256" key="3">
    <source>
        <dbReference type="ARBA" id="ARBA00023002"/>
    </source>
</evidence>
<evidence type="ECO:0000256" key="5">
    <source>
        <dbReference type="PIRSR" id="PIRSR604574-2"/>
    </source>
</evidence>
<keyword evidence="3" id="KW-0560">Oxidoreductase</keyword>
<dbReference type="PANTHER" id="PTHR16557">
    <property type="entry name" value="ALKYLATED DNA REPAIR PROTEIN ALKB-RELATED"/>
    <property type="match status" value="1"/>
</dbReference>
<feature type="domain" description="Fe2OG dioxygenase" evidence="6">
    <location>
        <begin position="292"/>
        <end position="410"/>
    </location>
</feature>
<dbReference type="Proteomes" id="UP000193218">
    <property type="component" value="Unassembled WGS sequence"/>
</dbReference>
<dbReference type="GO" id="GO:0051213">
    <property type="term" value="F:dioxygenase activity"/>
    <property type="evidence" value="ECO:0007669"/>
    <property type="project" value="UniProtKB-KW"/>
</dbReference>
<dbReference type="InterPro" id="IPR027450">
    <property type="entry name" value="AlkB-like"/>
</dbReference>
<feature type="binding site" evidence="5">
    <location>
        <position position="366"/>
    </location>
    <ligand>
        <name>Fe cation</name>
        <dbReference type="ChEBI" id="CHEBI:24875"/>
        <note>catalytic</note>
    </ligand>
</feature>
<evidence type="ECO:0000256" key="4">
    <source>
        <dbReference type="ARBA" id="ARBA00023004"/>
    </source>
</evidence>
<dbReference type="InterPro" id="IPR005123">
    <property type="entry name" value="Oxoglu/Fe-dep_dioxygenase_dom"/>
</dbReference>
<dbReference type="GO" id="GO:0005634">
    <property type="term" value="C:nucleus"/>
    <property type="evidence" value="ECO:0007669"/>
    <property type="project" value="TreeGrafter"/>
</dbReference>
<evidence type="ECO:0000313" key="7">
    <source>
        <dbReference type="EMBL" id="ORX36067.1"/>
    </source>
</evidence>